<comment type="caution">
    <text evidence="8">The sequence shown here is derived from an EMBL/GenBank/DDBJ whole genome shotgun (WGS) entry which is preliminary data.</text>
</comment>
<dbReference type="GO" id="GO:0003677">
    <property type="term" value="F:DNA binding"/>
    <property type="evidence" value="ECO:0007669"/>
    <property type="project" value="InterPro"/>
</dbReference>
<evidence type="ECO:0000259" key="6">
    <source>
        <dbReference type="Pfam" id="PF02384"/>
    </source>
</evidence>
<dbReference type="PANTHER" id="PTHR33841:SF1">
    <property type="entry name" value="DNA METHYLTRANSFERASE A"/>
    <property type="match status" value="1"/>
</dbReference>
<dbReference type="InterPro" id="IPR050953">
    <property type="entry name" value="N4_N6_ade-DNA_methylase"/>
</dbReference>
<evidence type="ECO:0000259" key="7">
    <source>
        <dbReference type="Pfam" id="PF12950"/>
    </source>
</evidence>
<organism evidence="8 9">
    <name type="scientific">Candidatus Roizmanbacteria bacterium CG_4_9_14_0_2_um_filter_39_13</name>
    <dbReference type="NCBI Taxonomy" id="1974839"/>
    <lineage>
        <taxon>Bacteria</taxon>
        <taxon>Candidatus Roizmaniibacteriota</taxon>
    </lineage>
</organism>
<dbReference type="PROSITE" id="PS00092">
    <property type="entry name" value="N6_MTASE"/>
    <property type="match status" value="1"/>
</dbReference>
<gene>
    <name evidence="8" type="ORF">CO051_04890</name>
</gene>
<evidence type="ECO:0000256" key="4">
    <source>
        <dbReference type="ARBA" id="ARBA00022747"/>
    </source>
</evidence>
<feature type="domain" description="TaqI-like C-terminal specificity" evidence="7">
    <location>
        <begin position="485"/>
        <end position="595"/>
    </location>
</feature>
<dbReference type="GO" id="GO:0009007">
    <property type="term" value="F:site-specific DNA-methyltransferase (adenine-specific) activity"/>
    <property type="evidence" value="ECO:0007669"/>
    <property type="project" value="UniProtKB-EC"/>
</dbReference>
<evidence type="ECO:0000256" key="3">
    <source>
        <dbReference type="ARBA" id="ARBA00022679"/>
    </source>
</evidence>
<dbReference type="InterPro" id="IPR002052">
    <property type="entry name" value="DNA_methylase_N6_adenine_CS"/>
</dbReference>
<dbReference type="Gene3D" id="1.10.1660.10">
    <property type="match status" value="1"/>
</dbReference>
<dbReference type="AlphaFoldDB" id="A0A2M8EXM4"/>
<evidence type="ECO:0000256" key="2">
    <source>
        <dbReference type="ARBA" id="ARBA00022603"/>
    </source>
</evidence>
<dbReference type="Pfam" id="PF02384">
    <property type="entry name" value="N6_Mtase"/>
    <property type="match status" value="1"/>
</dbReference>
<dbReference type="GO" id="GO:0032259">
    <property type="term" value="P:methylation"/>
    <property type="evidence" value="ECO:0007669"/>
    <property type="project" value="UniProtKB-KW"/>
</dbReference>
<dbReference type="GO" id="GO:0008170">
    <property type="term" value="F:N-methyltransferase activity"/>
    <property type="evidence" value="ECO:0007669"/>
    <property type="project" value="InterPro"/>
</dbReference>
<evidence type="ECO:0000256" key="5">
    <source>
        <dbReference type="ARBA" id="ARBA00047942"/>
    </source>
</evidence>
<dbReference type="InterPro" id="IPR003356">
    <property type="entry name" value="DNA_methylase_A-5"/>
</dbReference>
<dbReference type="Proteomes" id="UP000231383">
    <property type="component" value="Unassembled WGS sequence"/>
</dbReference>
<keyword evidence="4" id="KW-0680">Restriction system</keyword>
<dbReference type="CDD" id="cd02440">
    <property type="entry name" value="AdoMet_MTases"/>
    <property type="match status" value="1"/>
</dbReference>
<dbReference type="Pfam" id="PF12950">
    <property type="entry name" value="TaqI_C"/>
    <property type="match status" value="1"/>
</dbReference>
<dbReference type="InterPro" id="IPR029063">
    <property type="entry name" value="SAM-dependent_MTases_sf"/>
</dbReference>
<dbReference type="EC" id="2.1.1.72" evidence="1"/>
<dbReference type="Gene3D" id="3.40.50.150">
    <property type="entry name" value="Vaccinia Virus protein VP39"/>
    <property type="match status" value="1"/>
</dbReference>
<dbReference type="GO" id="GO:0009307">
    <property type="term" value="P:DNA restriction-modification system"/>
    <property type="evidence" value="ECO:0007669"/>
    <property type="project" value="UniProtKB-KW"/>
</dbReference>
<evidence type="ECO:0000313" key="9">
    <source>
        <dbReference type="Proteomes" id="UP000231383"/>
    </source>
</evidence>
<keyword evidence="2" id="KW-0489">Methyltransferase</keyword>
<dbReference type="SUPFAM" id="SSF53335">
    <property type="entry name" value="S-adenosyl-L-methionine-dependent methyltransferases"/>
    <property type="match status" value="1"/>
</dbReference>
<sequence length="651" mass="74221">MMQISLFDNSQTDLLDTFRASEMLGVSTATIRNWIKTGQLAYATNEKVKSKFLDRKQIEQLKNDIQNGKTSRLNNRANKRNSTSTFIPVEQLSNKNLLPLLQSYIELINKHKLPIQNALLIHSLSVLKKAKLVTYRKSIGTLNEIEYKNKSVKKVLLEWIDNLGGVNLYNFQELIDLDDTFSSDSLGVLYQSLLDEGKKSQGGSYYTPKTLIDGIVEDLSGQIKVGSKVLDPCCGTGQFLVSFSKYISDPLLLWGYDIDPIAVQIAKINLITSYPEIDFYPNMFVANSLRENPDSRFDIIATNPPWGYHFSTEESEILRKAYPNIISNEAFSYFLVRGVSLLNDNGSLCYVLPEAITKVKQHRDIRDYLLRDSAIKSIKHLGNVFSKVLSPVITLTIQKRNDVYNEIEVMQKDGLNAKIKQSRFINNSDYTFDTSITEKDEQLIAKIYKHSFATLKDNADWALGIVTGNNGKFISTVKTENNEGVLKGADVQKYTFNLATSFINFTPDEFQQVAPVWKYRAKEKLIYKFISSELAFAYDNKQTLTLNSANILIPKIPEIPTKVALVFLNSTVFQYLWKKKFNTVKVLRGDLELLPFPQIDEKTLAKIEQDVDNLLSDIEKNKLEDELNEFVFSAFELTVDEKQYIKNSIRK</sequence>
<protein>
    <recommendedName>
        <fullName evidence="1">site-specific DNA-methyltransferase (adenine-specific)</fullName>
        <ecNumber evidence="1">2.1.1.72</ecNumber>
    </recommendedName>
</protein>
<keyword evidence="3" id="KW-0808">Transferase</keyword>
<proteinExistence type="predicted"/>
<dbReference type="EMBL" id="PFSC01000125">
    <property type="protein sequence ID" value="PJC30829.1"/>
    <property type="molecule type" value="Genomic_DNA"/>
</dbReference>
<reference evidence="9" key="1">
    <citation type="submission" date="2017-09" db="EMBL/GenBank/DDBJ databases">
        <title>Depth-based differentiation of microbial function through sediment-hosted aquifers and enrichment of novel symbionts in the deep terrestrial subsurface.</title>
        <authorList>
            <person name="Probst A.J."/>
            <person name="Ladd B."/>
            <person name="Jarett J.K."/>
            <person name="Geller-Mcgrath D.E."/>
            <person name="Sieber C.M.K."/>
            <person name="Emerson J.B."/>
            <person name="Anantharaman K."/>
            <person name="Thomas B.C."/>
            <person name="Malmstrom R."/>
            <person name="Stieglmeier M."/>
            <person name="Klingl A."/>
            <person name="Woyke T."/>
            <person name="Ryan C.M."/>
            <person name="Banfield J.F."/>
        </authorList>
    </citation>
    <scope>NUCLEOTIDE SEQUENCE [LARGE SCALE GENOMIC DNA]</scope>
</reference>
<evidence type="ECO:0000313" key="8">
    <source>
        <dbReference type="EMBL" id="PJC30829.1"/>
    </source>
</evidence>
<dbReference type="PRINTS" id="PR00507">
    <property type="entry name" value="N12N6MTFRASE"/>
</dbReference>
<name>A0A2M8EXM4_9BACT</name>
<comment type="catalytic activity">
    <reaction evidence="5">
        <text>a 2'-deoxyadenosine in DNA + S-adenosyl-L-methionine = an N(6)-methyl-2'-deoxyadenosine in DNA + S-adenosyl-L-homocysteine + H(+)</text>
        <dbReference type="Rhea" id="RHEA:15197"/>
        <dbReference type="Rhea" id="RHEA-COMP:12418"/>
        <dbReference type="Rhea" id="RHEA-COMP:12419"/>
        <dbReference type="ChEBI" id="CHEBI:15378"/>
        <dbReference type="ChEBI" id="CHEBI:57856"/>
        <dbReference type="ChEBI" id="CHEBI:59789"/>
        <dbReference type="ChEBI" id="CHEBI:90615"/>
        <dbReference type="ChEBI" id="CHEBI:90616"/>
        <dbReference type="EC" id="2.1.1.72"/>
    </reaction>
</comment>
<feature type="domain" description="DNA methylase adenine-specific" evidence="6">
    <location>
        <begin position="183"/>
        <end position="459"/>
    </location>
</feature>
<evidence type="ECO:0000256" key="1">
    <source>
        <dbReference type="ARBA" id="ARBA00011900"/>
    </source>
</evidence>
<dbReference type="PANTHER" id="PTHR33841">
    <property type="entry name" value="DNA METHYLTRANSFERASE YEEA-RELATED"/>
    <property type="match status" value="1"/>
</dbReference>
<dbReference type="InterPro" id="IPR025931">
    <property type="entry name" value="TaqI_C"/>
</dbReference>
<accession>A0A2M8EXM4</accession>